<keyword evidence="1" id="KW-1133">Transmembrane helix</keyword>
<dbReference type="RefSeq" id="WP_047403193.1">
    <property type="nucleotide sequence ID" value="NZ_CP069280.1"/>
</dbReference>
<name>A0ABD7CGL5_CLOBO</name>
<dbReference type="Proteomes" id="UP000663464">
    <property type="component" value="Chromosome"/>
</dbReference>
<accession>A0ABD7CGL5</accession>
<sequence>MSRKKIFKIGLGALVFIIIIFAINVFITIDKVAEYSVGKPYSDLTFTEKIAAKIGGYKFDTRQELIDKGLIADENGYVKDMSNKSKEISFDISDITTKVNTIKVDETTDIRKIEITYTNNSIYTITGIDFTVKFDGTNETTTVTDVKDVTPNSTSKGDMLLPENCDGKKSQIIKYEIHCKDKQNNSYIIKYDVGTNTYKII</sequence>
<gene>
    <name evidence="2" type="ORF">JQS73_12550</name>
</gene>
<feature type="transmembrane region" description="Helical" evidence="1">
    <location>
        <begin position="7"/>
        <end position="27"/>
    </location>
</feature>
<protein>
    <submittedName>
        <fullName evidence="2">Uncharacterized protein</fullName>
    </submittedName>
</protein>
<evidence type="ECO:0000256" key="1">
    <source>
        <dbReference type="SAM" id="Phobius"/>
    </source>
</evidence>
<keyword evidence="1" id="KW-0472">Membrane</keyword>
<dbReference type="AlphaFoldDB" id="A0ABD7CGL5"/>
<proteinExistence type="predicted"/>
<reference evidence="2 3" key="1">
    <citation type="journal article" date="2014" name="J. Infect. Dis.">
        <title>Molecular characterization of a novel botulinum neurotoxin type H gene.</title>
        <authorList>
            <person name="Dover N."/>
            <person name="Barash J.R."/>
            <person name="Hill K.K."/>
            <person name="Xie G."/>
            <person name="Arnon S.S."/>
        </authorList>
    </citation>
    <scope>NUCLEOTIDE SEQUENCE [LARGE SCALE GENOMIC DNA]</scope>
    <source>
        <strain evidence="2 3">IBCA10-7060</strain>
    </source>
</reference>
<dbReference type="EMBL" id="CP069280">
    <property type="protein sequence ID" value="QRI52258.1"/>
    <property type="molecule type" value="Genomic_DNA"/>
</dbReference>
<evidence type="ECO:0000313" key="3">
    <source>
        <dbReference type="Proteomes" id="UP000663464"/>
    </source>
</evidence>
<organism evidence="2 3">
    <name type="scientific">Clostridium botulinum</name>
    <dbReference type="NCBI Taxonomy" id="1491"/>
    <lineage>
        <taxon>Bacteria</taxon>
        <taxon>Bacillati</taxon>
        <taxon>Bacillota</taxon>
        <taxon>Clostridia</taxon>
        <taxon>Eubacteriales</taxon>
        <taxon>Clostridiaceae</taxon>
        <taxon>Clostridium</taxon>
    </lineage>
</organism>
<keyword evidence="1" id="KW-0812">Transmembrane</keyword>
<evidence type="ECO:0000313" key="2">
    <source>
        <dbReference type="EMBL" id="QRI52258.1"/>
    </source>
</evidence>